<evidence type="ECO:0000313" key="1">
    <source>
        <dbReference type="EMBL" id="SCX75697.1"/>
    </source>
</evidence>
<dbReference type="STRING" id="419481.SAMN05216233_10155"/>
<name>A0A1G5ACX9_9BACT</name>
<accession>A0A1G5ACX9</accession>
<keyword evidence="2" id="KW-1185">Reference proteome</keyword>
<evidence type="ECO:0000313" key="2">
    <source>
        <dbReference type="Proteomes" id="UP000198870"/>
    </source>
</evidence>
<proteinExistence type="predicted"/>
<reference evidence="1 2" key="1">
    <citation type="submission" date="2016-10" db="EMBL/GenBank/DDBJ databases">
        <authorList>
            <person name="de Groot N.N."/>
        </authorList>
    </citation>
    <scope>NUCLEOTIDE SEQUENCE [LARGE SCALE GENOMIC DNA]</scope>
    <source>
        <strain evidence="1 2">AA1</strain>
    </source>
</reference>
<protein>
    <submittedName>
        <fullName evidence="1">Uncharacterized protein</fullName>
    </submittedName>
</protein>
<dbReference type="EMBL" id="FMUX01000001">
    <property type="protein sequence ID" value="SCX75697.1"/>
    <property type="molecule type" value="Genomic_DNA"/>
</dbReference>
<organism evidence="1 2">
    <name type="scientific">Desulfoluna spongiiphila</name>
    <dbReference type="NCBI Taxonomy" id="419481"/>
    <lineage>
        <taxon>Bacteria</taxon>
        <taxon>Pseudomonadati</taxon>
        <taxon>Thermodesulfobacteriota</taxon>
        <taxon>Desulfobacteria</taxon>
        <taxon>Desulfobacterales</taxon>
        <taxon>Desulfolunaceae</taxon>
        <taxon>Desulfoluna</taxon>
    </lineage>
</organism>
<dbReference type="RefSeq" id="WP_092207110.1">
    <property type="nucleotide sequence ID" value="NZ_FMUX01000001.1"/>
</dbReference>
<sequence length="103" mass="12206">MIIYIEKSNTENIIIFPAPTETENYIVIEVPDDFDITENWFNPDTLAFENSPPPVTRSDREYLRQKAYNRRTDPMVLEFIRKKFANEMPEVTVEVERIHTTIP</sequence>
<dbReference type="AlphaFoldDB" id="A0A1G5ACX9"/>
<dbReference type="Proteomes" id="UP000198870">
    <property type="component" value="Unassembled WGS sequence"/>
</dbReference>
<gene>
    <name evidence="1" type="ORF">SAMN05216233_10155</name>
</gene>